<evidence type="ECO:0000256" key="1">
    <source>
        <dbReference type="ARBA" id="ARBA00023002"/>
    </source>
</evidence>
<dbReference type="PANTHER" id="PTHR42806">
    <property type="entry name" value="GLYCINE CLEAVAGE SYSTEM P-PROTEIN"/>
    <property type="match status" value="1"/>
</dbReference>
<dbReference type="EMBL" id="UINC01014368">
    <property type="protein sequence ID" value="SVA61326.1"/>
    <property type="molecule type" value="Genomic_DNA"/>
</dbReference>
<feature type="non-terminal residue" evidence="3">
    <location>
        <position position="1"/>
    </location>
</feature>
<dbReference type="Gene3D" id="3.90.1150.10">
    <property type="entry name" value="Aspartate Aminotransferase, domain 1"/>
    <property type="match status" value="1"/>
</dbReference>
<reference evidence="3" key="1">
    <citation type="submission" date="2018-05" db="EMBL/GenBank/DDBJ databases">
        <authorList>
            <person name="Lanie J.A."/>
            <person name="Ng W.-L."/>
            <person name="Kazmierczak K.M."/>
            <person name="Andrzejewski T.M."/>
            <person name="Davidsen T.M."/>
            <person name="Wayne K.J."/>
            <person name="Tettelin H."/>
            <person name="Glass J.I."/>
            <person name="Rusch D."/>
            <person name="Podicherti R."/>
            <person name="Tsui H.-C.T."/>
            <person name="Winkler M.E."/>
        </authorList>
    </citation>
    <scope>NUCLEOTIDE SEQUENCE</scope>
</reference>
<dbReference type="PANTHER" id="PTHR42806:SF1">
    <property type="entry name" value="GLYCINE DEHYDROGENASE (DECARBOXYLATING)"/>
    <property type="match status" value="1"/>
</dbReference>
<evidence type="ECO:0000313" key="3">
    <source>
        <dbReference type="EMBL" id="SVA61326.1"/>
    </source>
</evidence>
<evidence type="ECO:0000259" key="2">
    <source>
        <dbReference type="Pfam" id="PF02347"/>
    </source>
</evidence>
<accession>A0A381X995</accession>
<name>A0A381X995_9ZZZZ</name>
<proteinExistence type="predicted"/>
<dbReference type="InterPro" id="IPR023010">
    <property type="entry name" value="GcvPA"/>
</dbReference>
<dbReference type="Gene3D" id="3.40.640.10">
    <property type="entry name" value="Type I PLP-dependent aspartate aminotransferase-like (Major domain)"/>
    <property type="match status" value="1"/>
</dbReference>
<dbReference type="AlphaFoldDB" id="A0A381X995"/>
<keyword evidence="1" id="KW-0560">Oxidoreductase</keyword>
<feature type="non-terminal residue" evidence="3">
    <location>
        <position position="437"/>
    </location>
</feature>
<dbReference type="InterPro" id="IPR015422">
    <property type="entry name" value="PyrdxlP-dep_Trfase_small"/>
</dbReference>
<dbReference type="GO" id="GO:0009116">
    <property type="term" value="P:nucleoside metabolic process"/>
    <property type="evidence" value="ECO:0007669"/>
    <property type="project" value="InterPro"/>
</dbReference>
<protein>
    <recommendedName>
        <fullName evidence="2">Glycine cleavage system P-protein N-terminal domain-containing protein</fullName>
    </recommendedName>
</protein>
<feature type="domain" description="Glycine cleavage system P-protein N-terminal" evidence="2">
    <location>
        <begin position="13"/>
        <end position="378"/>
    </location>
</feature>
<dbReference type="NCBIfam" id="NF001696">
    <property type="entry name" value="PRK00451.1"/>
    <property type="match status" value="1"/>
</dbReference>
<dbReference type="InterPro" id="IPR015424">
    <property type="entry name" value="PyrdxlP-dep_Trfase"/>
</dbReference>
<organism evidence="3">
    <name type="scientific">marine metagenome</name>
    <dbReference type="NCBI Taxonomy" id="408172"/>
    <lineage>
        <taxon>unclassified sequences</taxon>
        <taxon>metagenomes</taxon>
        <taxon>ecological metagenomes</taxon>
    </lineage>
</organism>
<dbReference type="InterPro" id="IPR015421">
    <property type="entry name" value="PyrdxlP-dep_Trfase_major"/>
</dbReference>
<sequence length="437" mass="47364">VTAYPYIPNALPEIQQRMLREIGLDSIDQLYDTIPQHIRFRDSLDLPPAIRSEADLRAHIEALLSDNRHTGHNLSFLGGGCARHYVPAVCDEIAQRGEYLTAYVGDPHISPGKYQALFEYQSMLGALTGMLVVTPPTYDGSGAAASSLAMAARITGRRRVLLLGAISADRRSQFETFLSPTVNIDQVDWDLKSGLISETELQAKLGDDVAAVYFECPSYLGFIDSQARQLTAMAKASGALSVVYVDPISLGVLAAPRDYGADIVCGDLQSLGLHMNAGGGLAGFIATPDEERFVAENPAILISGAPKPGGQGWSFAWCTFDRTSYIKREDTQDYYGTTQWLWGIIAGVYMALMGPHGLAEVGETISQRAAYLRRLISAIDGVTVMAPETPCFKEFAIRFDHSAVTVAEVNDRLRVQGIFGGKDLSGEFPELGQSALC</sequence>
<dbReference type="Pfam" id="PF02347">
    <property type="entry name" value="GDC-P"/>
    <property type="match status" value="1"/>
</dbReference>
<dbReference type="InterPro" id="IPR049315">
    <property type="entry name" value="GDC-P_N"/>
</dbReference>
<gene>
    <name evidence="3" type="ORF">METZ01_LOCUS114180</name>
</gene>
<dbReference type="GO" id="GO:0004375">
    <property type="term" value="F:glycine dehydrogenase (decarboxylating) activity"/>
    <property type="evidence" value="ECO:0007669"/>
    <property type="project" value="InterPro"/>
</dbReference>
<dbReference type="SUPFAM" id="SSF53383">
    <property type="entry name" value="PLP-dependent transferases"/>
    <property type="match status" value="1"/>
</dbReference>